<dbReference type="Gene3D" id="3.30.530.20">
    <property type="match status" value="1"/>
</dbReference>
<dbReference type="SUPFAM" id="SSF55961">
    <property type="entry name" value="Bet v1-like"/>
    <property type="match status" value="1"/>
</dbReference>
<evidence type="ECO:0008006" key="3">
    <source>
        <dbReference type="Google" id="ProtNLM"/>
    </source>
</evidence>
<accession>A0ABN7C0N6</accession>
<dbReference type="Proteomes" id="UP001529514">
    <property type="component" value="Chromosome"/>
</dbReference>
<dbReference type="EMBL" id="AP028978">
    <property type="protein sequence ID" value="BET96046.1"/>
    <property type="molecule type" value="Genomic_DNA"/>
</dbReference>
<reference evidence="1 2" key="1">
    <citation type="submission" date="2023-10" db="EMBL/GenBank/DDBJ databases">
        <title>Xenorhabdus taiwanensis sp. nov., a symbiotic bacterium associated with the entomopathogenic nematode Steinernema taiwanensis.</title>
        <authorList>
            <person name="Tseng C.T."/>
            <person name="Shu H.Y."/>
            <person name="Chen M.H."/>
            <person name="Fang Y.J."/>
            <person name="Wu T.L."/>
            <person name="Lin Y.C."/>
            <person name="Huang C.J."/>
        </authorList>
    </citation>
    <scope>NUCLEOTIDE SEQUENCE [LARGE SCALE GENOMIC DNA]</scope>
    <source>
        <strain evidence="1 2">TCT-1</strain>
    </source>
</reference>
<organism evidence="1 2">
    <name type="scientific">Xenorhabdus taiwanensis</name>
    <dbReference type="NCBI Taxonomy" id="3085177"/>
    <lineage>
        <taxon>Bacteria</taxon>
        <taxon>Pseudomonadati</taxon>
        <taxon>Pseudomonadota</taxon>
        <taxon>Gammaproteobacteria</taxon>
        <taxon>Enterobacterales</taxon>
        <taxon>Morganellaceae</taxon>
        <taxon>Xenorhabdus</taxon>
    </lineage>
</organism>
<evidence type="ECO:0000313" key="2">
    <source>
        <dbReference type="Proteomes" id="UP001529514"/>
    </source>
</evidence>
<dbReference type="InterPro" id="IPR023393">
    <property type="entry name" value="START-like_dom_sf"/>
</dbReference>
<name>A0ABN7C0N6_9GAMM</name>
<protein>
    <recommendedName>
        <fullName evidence="3">Polyketide cyclase</fullName>
    </recommendedName>
</protein>
<dbReference type="RefSeq" id="WP_374052893.1">
    <property type="nucleotide sequence ID" value="NZ_AP028978.1"/>
</dbReference>
<gene>
    <name evidence="1" type="ORF">TCT1_09670</name>
</gene>
<dbReference type="InterPro" id="IPR019587">
    <property type="entry name" value="Polyketide_cyclase/dehydratase"/>
</dbReference>
<keyword evidence="2" id="KW-1185">Reference proteome</keyword>
<sequence length="147" mass="16904">MFTWNYSEEVVTEATPEQIWAMWQDVSSWPSWDKEIKWARLNGNFKKGSTGRMQPISGPEVNFTLSHVEPLHSFSDVAKLPLTTLVFDHEYINSTDTLPARIRHSVTIKGWLAPLFGHLIGSKLRNHLRDAMTELSRHALIGDKIQY</sequence>
<dbReference type="Pfam" id="PF10604">
    <property type="entry name" value="Polyketide_cyc2"/>
    <property type="match status" value="1"/>
</dbReference>
<proteinExistence type="predicted"/>
<evidence type="ECO:0000313" key="1">
    <source>
        <dbReference type="EMBL" id="BET96046.1"/>
    </source>
</evidence>